<dbReference type="InterPro" id="IPR050429">
    <property type="entry name" value="PTS_Glucose_EIICBA"/>
</dbReference>
<keyword evidence="10 12" id="KW-0472">Membrane</keyword>
<dbReference type="GO" id="GO:0016301">
    <property type="term" value="F:kinase activity"/>
    <property type="evidence" value="ECO:0007669"/>
    <property type="project" value="UniProtKB-KW"/>
</dbReference>
<dbReference type="InterPro" id="IPR013013">
    <property type="entry name" value="PTS_EIIC_1"/>
</dbReference>
<dbReference type="InterPro" id="IPR003352">
    <property type="entry name" value="PTS_EIIC"/>
</dbReference>
<dbReference type="GO" id="GO:0090563">
    <property type="term" value="F:protein-phosphocysteine-sugar phosphotransferase activity"/>
    <property type="evidence" value="ECO:0007669"/>
    <property type="project" value="TreeGrafter"/>
</dbReference>
<feature type="transmembrane region" description="Helical" evidence="12">
    <location>
        <begin position="97"/>
        <end position="115"/>
    </location>
</feature>
<evidence type="ECO:0000256" key="7">
    <source>
        <dbReference type="ARBA" id="ARBA00022692"/>
    </source>
</evidence>
<dbReference type="CDD" id="cd00212">
    <property type="entry name" value="PTS_IIB_glc"/>
    <property type="match status" value="1"/>
</dbReference>
<evidence type="ECO:0000256" key="8">
    <source>
        <dbReference type="ARBA" id="ARBA00022777"/>
    </source>
</evidence>
<feature type="transmembrane region" description="Helical" evidence="12">
    <location>
        <begin position="135"/>
        <end position="158"/>
    </location>
</feature>
<keyword evidence="7 12" id="KW-0812">Transmembrane</keyword>
<dbReference type="PANTHER" id="PTHR30009">
    <property type="entry name" value="CYTOCHROME C-TYPE SYNTHESIS PROTEIN AND PTS TRANSMEMBRANE COMPONENT"/>
    <property type="match status" value="1"/>
</dbReference>
<dbReference type="PROSITE" id="PS51103">
    <property type="entry name" value="PTS_EIIC_TYPE_1"/>
    <property type="match status" value="1"/>
</dbReference>
<dbReference type="GO" id="GO:0009401">
    <property type="term" value="P:phosphoenolpyruvate-dependent sugar phosphotransferase system"/>
    <property type="evidence" value="ECO:0007669"/>
    <property type="project" value="UniProtKB-KW"/>
</dbReference>
<dbReference type="SUPFAM" id="SSF55604">
    <property type="entry name" value="Glucose permease domain IIB"/>
    <property type="match status" value="1"/>
</dbReference>
<evidence type="ECO:0000256" key="5">
    <source>
        <dbReference type="ARBA" id="ARBA00022679"/>
    </source>
</evidence>
<dbReference type="RefSeq" id="WP_107589931.1">
    <property type="nucleotide sequence ID" value="NZ_JAIEXT010000005.1"/>
</dbReference>
<feature type="transmembrane region" description="Helical" evidence="12">
    <location>
        <begin position="387"/>
        <end position="412"/>
    </location>
</feature>
<evidence type="ECO:0000259" key="14">
    <source>
        <dbReference type="PROSITE" id="PS51103"/>
    </source>
</evidence>
<evidence type="ECO:0000313" key="15">
    <source>
        <dbReference type="EMBL" id="RIL42709.1"/>
    </source>
</evidence>
<feature type="active site" description="Phosphocysteine intermediate; for EIIB activity" evidence="11">
    <location>
        <position position="478"/>
    </location>
</feature>
<dbReference type="NCBIfam" id="TIGR00826">
    <property type="entry name" value="EIIB_glc"/>
    <property type="match status" value="1"/>
</dbReference>
<dbReference type="GO" id="GO:0008982">
    <property type="term" value="F:protein-N(PI)-phosphohistidine-sugar phosphotransferase activity"/>
    <property type="evidence" value="ECO:0007669"/>
    <property type="project" value="InterPro"/>
</dbReference>
<dbReference type="PROSITE" id="PS51098">
    <property type="entry name" value="PTS_EIIB_TYPE_1"/>
    <property type="match status" value="1"/>
</dbReference>
<keyword evidence="3" id="KW-1003">Cell membrane</keyword>
<evidence type="ECO:0000256" key="1">
    <source>
        <dbReference type="ARBA" id="ARBA00004651"/>
    </source>
</evidence>
<dbReference type="Pfam" id="PF00367">
    <property type="entry name" value="PTS_EIIB"/>
    <property type="match status" value="1"/>
</dbReference>
<keyword evidence="9 12" id="KW-1133">Transmembrane helix</keyword>
<evidence type="ECO:0000256" key="12">
    <source>
        <dbReference type="SAM" id="Phobius"/>
    </source>
</evidence>
<evidence type="ECO:0000256" key="4">
    <source>
        <dbReference type="ARBA" id="ARBA00022597"/>
    </source>
</evidence>
<feature type="transmembrane region" description="Helical" evidence="12">
    <location>
        <begin position="360"/>
        <end position="381"/>
    </location>
</feature>
<evidence type="ECO:0000256" key="11">
    <source>
        <dbReference type="PROSITE-ProRule" id="PRU00421"/>
    </source>
</evidence>
<evidence type="ECO:0000256" key="3">
    <source>
        <dbReference type="ARBA" id="ARBA00022475"/>
    </source>
</evidence>
<dbReference type="Pfam" id="PF02378">
    <property type="entry name" value="PTS_EIIC"/>
    <property type="match status" value="1"/>
</dbReference>
<feature type="transmembrane region" description="Helical" evidence="12">
    <location>
        <begin position="14"/>
        <end position="38"/>
    </location>
</feature>
<gene>
    <name evidence="15" type="ORF">BUZ01_07555</name>
</gene>
<evidence type="ECO:0000256" key="9">
    <source>
        <dbReference type="ARBA" id="ARBA00022989"/>
    </source>
</evidence>
<evidence type="ECO:0000259" key="13">
    <source>
        <dbReference type="PROSITE" id="PS51098"/>
    </source>
</evidence>
<dbReference type="AlphaFoldDB" id="A0A2T4SVZ1"/>
<dbReference type="InterPro" id="IPR036878">
    <property type="entry name" value="Glu_permease_IIB"/>
</dbReference>
<feature type="transmembrane region" description="Helical" evidence="12">
    <location>
        <begin position="179"/>
        <end position="199"/>
    </location>
</feature>
<evidence type="ECO:0000313" key="16">
    <source>
        <dbReference type="Proteomes" id="UP000283576"/>
    </source>
</evidence>
<reference evidence="15 16" key="1">
    <citation type="journal article" date="2016" name="Front. Microbiol.">
        <title>Comprehensive Phylogenetic Analysis of Bovine Non-aureus Staphylococci Species Based on Whole-Genome Sequencing.</title>
        <authorList>
            <person name="Naushad S."/>
            <person name="Barkema H.W."/>
            <person name="Luby C."/>
            <person name="Condas L.A."/>
            <person name="Nobrega D.B."/>
            <person name="Carson D.A."/>
            <person name="De Buck J."/>
        </authorList>
    </citation>
    <scope>NUCLEOTIDE SEQUENCE [LARGE SCALE GENOMIC DNA]</scope>
    <source>
        <strain evidence="15 16">SNUC 1388</strain>
    </source>
</reference>
<sequence length="543" mass="59990">MKFGQNFGNAIRRFGGAMIVPVLLFPFFGIIIGIATLFKNEAIMGHMAKPDSLWFQIWTLIENGGWTVFENIELIFVIGLPISLAKKSAGHAVMSSVVTYMMFNYFINSILSMWGKSFGVNFDEKAGAGTGLTELVGIKTLDTNIIGALIISGIAIWLHNRYYDKKLPESIGIFQGSPFVIMSAFFVMIPLAFLTSWGWPIVQGWIASLQVFLASSGYVGVWLFHFLERILIPTGLHHFIYTPFEYGPAVVNGGIKSYWISHLNDYSNTTQSLKDIYPGGGFLLQGNIKMFGSIGIALAIYSTAKPEKKKEVGVLLIAATLTAVFAGITEPLEFTFIFIAPFLFLIHALLGATMVTIMHAFGLVGNLGGGLIEIAATNWVPLFGNHWSIYIAQFIIGFIFIFIYYFLFRFIILKFDIPMPGRESEASTNTKLYTKKDYQASKQDKAMQGTMTTEYEEKAAAYLQGLGGVDNIIDVTNCATRLRVTVQEPNKVESVDYFKANGGAHGLVKSGGNVQVIVGLSVPQVREAVEQLIHRQTQSTEPQ</sequence>
<keyword evidence="8" id="KW-0418">Kinase</keyword>
<dbReference type="InterPro" id="IPR018113">
    <property type="entry name" value="PTrfase_EIIB_Cys"/>
</dbReference>
<protein>
    <submittedName>
        <fullName evidence="15">PTS alpha-glucoside transporter subunit IIBC</fullName>
    </submittedName>
</protein>
<dbReference type="Gene3D" id="3.30.1360.60">
    <property type="entry name" value="Glucose permease domain IIB"/>
    <property type="match status" value="1"/>
</dbReference>
<dbReference type="EMBL" id="QXRZ01000004">
    <property type="protein sequence ID" value="RIL42709.1"/>
    <property type="molecule type" value="Genomic_DNA"/>
</dbReference>
<keyword evidence="4" id="KW-0762">Sugar transport</keyword>
<dbReference type="InterPro" id="IPR001996">
    <property type="entry name" value="PTS_IIB_1"/>
</dbReference>
<dbReference type="InterPro" id="IPR010975">
    <property type="entry name" value="PTS_IIBC_a_glc"/>
</dbReference>
<comment type="caution">
    <text evidence="15">The sequence shown here is derived from an EMBL/GenBank/DDBJ whole genome shotgun (WGS) entry which is preliminary data.</text>
</comment>
<comment type="subcellular location">
    <subcellularLocation>
        <location evidence="1">Cell membrane</location>
        <topology evidence="1">Multi-pass membrane protein</topology>
    </subcellularLocation>
</comment>
<dbReference type="PROSITE" id="PS01035">
    <property type="entry name" value="PTS_EIIB_TYPE_1_CYS"/>
    <property type="match status" value="1"/>
</dbReference>
<dbReference type="NCBIfam" id="TIGR02005">
    <property type="entry name" value="PTS-IIBC-alpha"/>
    <property type="match status" value="1"/>
</dbReference>
<accession>A0A2T4SVZ1</accession>
<organism evidence="15 16">
    <name type="scientific">Staphylococcus gallinarum</name>
    <dbReference type="NCBI Taxonomy" id="1293"/>
    <lineage>
        <taxon>Bacteria</taxon>
        <taxon>Bacillati</taxon>
        <taxon>Bacillota</taxon>
        <taxon>Bacilli</taxon>
        <taxon>Bacillales</taxon>
        <taxon>Staphylococcaceae</taxon>
        <taxon>Staphylococcus</taxon>
    </lineage>
</organism>
<evidence type="ECO:0000256" key="6">
    <source>
        <dbReference type="ARBA" id="ARBA00022683"/>
    </source>
</evidence>
<keyword evidence="6" id="KW-0598">Phosphotransferase system</keyword>
<evidence type="ECO:0000256" key="10">
    <source>
        <dbReference type="ARBA" id="ARBA00023136"/>
    </source>
</evidence>
<feature type="domain" description="PTS EIIC type-1" evidence="14">
    <location>
        <begin position="5"/>
        <end position="424"/>
    </location>
</feature>
<name>A0A2T4SVZ1_STAGA</name>
<proteinExistence type="predicted"/>
<feature type="domain" description="PTS EIIB type-1" evidence="13">
    <location>
        <begin position="456"/>
        <end position="539"/>
    </location>
</feature>
<feature type="transmembrane region" description="Helical" evidence="12">
    <location>
        <begin position="334"/>
        <end position="353"/>
    </location>
</feature>
<dbReference type="GO" id="GO:0005886">
    <property type="term" value="C:plasma membrane"/>
    <property type="evidence" value="ECO:0007669"/>
    <property type="project" value="UniProtKB-SubCell"/>
</dbReference>
<dbReference type="PANTHER" id="PTHR30009:SF12">
    <property type="entry name" value="PHOSPHOTRANSFERASE IIC COMPONENT GLVC"/>
    <property type="match status" value="1"/>
</dbReference>
<feature type="transmembrane region" description="Helical" evidence="12">
    <location>
        <begin position="312"/>
        <end position="328"/>
    </location>
</feature>
<feature type="transmembrane region" description="Helical" evidence="12">
    <location>
        <begin position="205"/>
        <end position="227"/>
    </location>
</feature>
<keyword evidence="2" id="KW-0813">Transport</keyword>
<evidence type="ECO:0000256" key="2">
    <source>
        <dbReference type="ARBA" id="ARBA00022448"/>
    </source>
</evidence>
<dbReference type="Proteomes" id="UP000283576">
    <property type="component" value="Unassembled WGS sequence"/>
</dbReference>
<keyword evidence="5" id="KW-0808">Transferase</keyword>